<dbReference type="PANTHER" id="PTHR48182">
    <property type="entry name" value="PROTEIN SERAC1"/>
    <property type="match status" value="1"/>
</dbReference>
<evidence type="ECO:0000256" key="3">
    <source>
        <dbReference type="ARBA" id="ARBA00004370"/>
    </source>
</evidence>
<dbReference type="Pfam" id="PF08544">
    <property type="entry name" value="GHMP_kinases_C"/>
    <property type="match status" value="1"/>
</dbReference>
<evidence type="ECO:0000256" key="5">
    <source>
        <dbReference type="ARBA" id="ARBA00023128"/>
    </source>
</evidence>
<accession>A0ABD3HJX7</accession>
<evidence type="ECO:0000256" key="1">
    <source>
        <dbReference type="ARBA" id="ARBA00004173"/>
    </source>
</evidence>
<dbReference type="Gene3D" id="3.40.50.1820">
    <property type="entry name" value="alpha/beta hydrolase"/>
    <property type="match status" value="1"/>
</dbReference>
<dbReference type="Gene3D" id="3.30.70.890">
    <property type="entry name" value="GHMP kinase, C-terminal domain"/>
    <property type="match status" value="1"/>
</dbReference>
<dbReference type="GO" id="GO:0016020">
    <property type="term" value="C:membrane"/>
    <property type="evidence" value="ECO:0007669"/>
    <property type="project" value="UniProtKB-SubCell"/>
</dbReference>
<keyword evidence="9" id="KW-1185">Reference proteome</keyword>
<reference evidence="8 9" key="1">
    <citation type="submission" date="2024-09" db="EMBL/GenBank/DDBJ databases">
        <title>Chromosome-scale assembly of Riccia sorocarpa.</title>
        <authorList>
            <person name="Paukszto L."/>
        </authorList>
    </citation>
    <scope>NUCLEOTIDE SEQUENCE [LARGE SCALE GENOMIC DNA]</scope>
    <source>
        <strain evidence="8">LP-2024</strain>
        <tissue evidence="8">Aerial parts of the thallus</tissue>
    </source>
</reference>
<keyword evidence="6" id="KW-0472">Membrane</keyword>
<dbReference type="Proteomes" id="UP001633002">
    <property type="component" value="Unassembled WGS sequence"/>
</dbReference>
<organism evidence="8 9">
    <name type="scientific">Riccia sorocarpa</name>
    <dbReference type="NCBI Taxonomy" id="122646"/>
    <lineage>
        <taxon>Eukaryota</taxon>
        <taxon>Viridiplantae</taxon>
        <taxon>Streptophyta</taxon>
        <taxon>Embryophyta</taxon>
        <taxon>Marchantiophyta</taxon>
        <taxon>Marchantiopsida</taxon>
        <taxon>Marchantiidae</taxon>
        <taxon>Marchantiales</taxon>
        <taxon>Ricciaceae</taxon>
        <taxon>Riccia</taxon>
    </lineage>
</organism>
<dbReference type="GO" id="GO:0005739">
    <property type="term" value="C:mitochondrion"/>
    <property type="evidence" value="ECO:0007669"/>
    <property type="project" value="UniProtKB-SubCell"/>
</dbReference>
<comment type="caution">
    <text evidence="8">The sequence shown here is derived from an EMBL/GenBank/DDBJ whole genome shotgun (WGS) entry which is preliminary data.</text>
</comment>
<evidence type="ECO:0000313" key="9">
    <source>
        <dbReference type="Proteomes" id="UP001633002"/>
    </source>
</evidence>
<dbReference type="InterPro" id="IPR013750">
    <property type="entry name" value="GHMP_kinase_C_dom"/>
</dbReference>
<feature type="domain" description="GHMP kinase C-terminal" evidence="7">
    <location>
        <begin position="391"/>
        <end position="425"/>
    </location>
</feature>
<evidence type="ECO:0000256" key="4">
    <source>
        <dbReference type="ARBA" id="ARBA00022824"/>
    </source>
</evidence>
<evidence type="ECO:0000313" key="8">
    <source>
        <dbReference type="EMBL" id="KAL3690892.1"/>
    </source>
</evidence>
<dbReference type="EMBL" id="JBJQOH010000003">
    <property type="protein sequence ID" value="KAL3690892.1"/>
    <property type="molecule type" value="Genomic_DNA"/>
</dbReference>
<dbReference type="AlphaFoldDB" id="A0ABD3HJX7"/>
<evidence type="ECO:0000256" key="2">
    <source>
        <dbReference type="ARBA" id="ARBA00004240"/>
    </source>
</evidence>
<gene>
    <name evidence="8" type="ORF">R1sor_004543</name>
</gene>
<dbReference type="InterPro" id="IPR029058">
    <property type="entry name" value="AB_hydrolase_fold"/>
</dbReference>
<keyword evidence="4" id="KW-0256">Endoplasmic reticulum</keyword>
<dbReference type="PANTHER" id="PTHR48182:SF2">
    <property type="entry name" value="PROTEIN SERAC1"/>
    <property type="match status" value="1"/>
</dbReference>
<dbReference type="InterPro" id="IPR036554">
    <property type="entry name" value="GHMP_kinase_C_sf"/>
</dbReference>
<dbReference type="InterPro" id="IPR052374">
    <property type="entry name" value="SERAC1"/>
</dbReference>
<dbReference type="SUPFAM" id="SSF55060">
    <property type="entry name" value="GHMP Kinase, C-terminal domain"/>
    <property type="match status" value="1"/>
</dbReference>
<evidence type="ECO:0000256" key="6">
    <source>
        <dbReference type="ARBA" id="ARBA00023136"/>
    </source>
</evidence>
<protein>
    <recommendedName>
        <fullName evidence="7">GHMP kinase C-terminal domain-containing protein</fullName>
    </recommendedName>
</protein>
<name>A0ABD3HJX7_9MARC</name>
<comment type="subcellular location">
    <subcellularLocation>
        <location evidence="2">Endoplasmic reticulum</location>
    </subcellularLocation>
    <subcellularLocation>
        <location evidence="3">Membrane</location>
    </subcellularLocation>
    <subcellularLocation>
        <location evidence="1">Mitochondrion</location>
    </subcellularLocation>
</comment>
<keyword evidence="5" id="KW-0496">Mitochondrion</keyword>
<dbReference type="SUPFAM" id="SSF53474">
    <property type="entry name" value="alpha/beta-Hydrolases"/>
    <property type="match status" value="1"/>
</dbReference>
<evidence type="ECO:0000259" key="7">
    <source>
        <dbReference type="Pfam" id="PF08544"/>
    </source>
</evidence>
<proteinExistence type="predicted"/>
<sequence>MQGTGEGGVARINDEVIEVYAPVGVPQLELIFVHGIHDDEMDSNPYLTRWSTRDKREECWLNTWLVSQTDVDLRQARILTVTYDSSIKKNSENGNMCIFLVAENLRYSLIKDAGVGQLDSCPVLIVCHSLGGLLMKEVCVQASHVQSREEDMAKYKKFLSNIRGFFFYSTPHSGLKLFGSGGSSFLASQPELQDYRVEPGNSLSATGKRTLTGESSTHPLLFPLGDLMKRLELYDTSCARTNEEFENLRAREEYKWETRGVCESNPSKVRISKDDAVEIFVEEGSARPGCRHGFWKLPNTNHFTICRPESVTSNSFQLLLTFIEELVYKQRKVAWLQWWLSKALPVPMRMVLPGIGVLMILKKEPSEPSLSQCEGIARCRVSGMLSLKLVLERHGAFGCTISGAGPTAVAVTDSEEEGHRIGARVVEESLADGKLKAAAHLQKLDKEGAQVVESRKL</sequence>
<dbReference type="GO" id="GO:0005783">
    <property type="term" value="C:endoplasmic reticulum"/>
    <property type="evidence" value="ECO:0007669"/>
    <property type="project" value="UniProtKB-SubCell"/>
</dbReference>